<dbReference type="InterPro" id="IPR036397">
    <property type="entry name" value="RNaseH_sf"/>
</dbReference>
<keyword evidence="4" id="KW-1185">Reference proteome</keyword>
<dbReference type="GO" id="GO:0003676">
    <property type="term" value="F:nucleic acid binding"/>
    <property type="evidence" value="ECO:0007669"/>
    <property type="project" value="InterPro"/>
</dbReference>
<accession>A0A8J2RH58</accession>
<dbReference type="GO" id="GO:0004523">
    <property type="term" value="F:RNA-DNA hybrid ribonuclease activity"/>
    <property type="evidence" value="ECO:0007669"/>
    <property type="project" value="InterPro"/>
</dbReference>
<evidence type="ECO:0000256" key="1">
    <source>
        <dbReference type="ARBA" id="ARBA00005300"/>
    </source>
</evidence>
<dbReference type="CDD" id="cd09276">
    <property type="entry name" value="Rnase_HI_RT_non_LTR"/>
    <property type="match status" value="1"/>
</dbReference>
<reference evidence="3" key="1">
    <citation type="submission" date="2021-11" db="EMBL/GenBank/DDBJ databases">
        <authorList>
            <person name="Schell T."/>
        </authorList>
    </citation>
    <scope>NUCLEOTIDE SEQUENCE</scope>
    <source>
        <strain evidence="3">M5</strain>
    </source>
</reference>
<name>A0A8J2RH58_9CRUS</name>
<organism evidence="3 4">
    <name type="scientific">Daphnia galeata</name>
    <dbReference type="NCBI Taxonomy" id="27404"/>
    <lineage>
        <taxon>Eukaryota</taxon>
        <taxon>Metazoa</taxon>
        <taxon>Ecdysozoa</taxon>
        <taxon>Arthropoda</taxon>
        <taxon>Crustacea</taxon>
        <taxon>Branchiopoda</taxon>
        <taxon>Diplostraca</taxon>
        <taxon>Cladocera</taxon>
        <taxon>Anomopoda</taxon>
        <taxon>Daphniidae</taxon>
        <taxon>Daphnia</taxon>
    </lineage>
</organism>
<protein>
    <recommendedName>
        <fullName evidence="2">RNase H type-1 domain-containing protein</fullName>
    </recommendedName>
</protein>
<evidence type="ECO:0000313" key="4">
    <source>
        <dbReference type="Proteomes" id="UP000789390"/>
    </source>
</evidence>
<dbReference type="InterPro" id="IPR002156">
    <property type="entry name" value="RNaseH_domain"/>
</dbReference>
<sequence length="334" mass="36817">MVHSASHHEMVSIEKKAALENPTAAQELFDNLISLIPPTDIKIFTDGSVTRNPNNSSGAYFCPEINLSGSWRLTPGTSIFSAELQGILQALLACYSLESTPEHTHIFSDSRAAIKALLSPLFPKNCCLNAIRNQIECLRSSSTATSLYWIPSHCGITGNERADKLASNEAKSPTGNSIKNDLDPGELASICKKSWANSVLSKLKRCKKPCIQIKKNLGLVPWHYSTDRSSSTCLHRLRSGHTYLNSFAHRIDEGADPSCHHGCSAIESPTHILIECQILEPHRLNIKSFFHSEKIHLSTSTLLGLDPTINRKTQLKISNLLTSYLIKSGIRFMA</sequence>
<dbReference type="PANTHER" id="PTHR10642:SF31">
    <property type="entry name" value="RIBONUCLEASE H1"/>
    <property type="match status" value="1"/>
</dbReference>
<dbReference type="InterPro" id="IPR050092">
    <property type="entry name" value="RNase_H"/>
</dbReference>
<gene>
    <name evidence="3" type="ORF">DGAL_LOCUS3404</name>
</gene>
<feature type="domain" description="RNase H type-1" evidence="2">
    <location>
        <begin position="37"/>
        <end position="171"/>
    </location>
</feature>
<comment type="caution">
    <text evidence="3">The sequence shown here is derived from an EMBL/GenBank/DDBJ whole genome shotgun (WGS) entry which is preliminary data.</text>
</comment>
<dbReference type="Pfam" id="PF00075">
    <property type="entry name" value="RNase_H"/>
    <property type="match status" value="1"/>
</dbReference>
<proteinExistence type="inferred from homology"/>
<dbReference type="AlphaFoldDB" id="A0A8J2RH58"/>
<dbReference type="PANTHER" id="PTHR10642">
    <property type="entry name" value="RIBONUCLEASE H1"/>
    <property type="match status" value="1"/>
</dbReference>
<dbReference type="Gene3D" id="3.30.420.10">
    <property type="entry name" value="Ribonuclease H-like superfamily/Ribonuclease H"/>
    <property type="match status" value="1"/>
</dbReference>
<dbReference type="GO" id="GO:0043137">
    <property type="term" value="P:DNA replication, removal of RNA primer"/>
    <property type="evidence" value="ECO:0007669"/>
    <property type="project" value="TreeGrafter"/>
</dbReference>
<comment type="similarity">
    <text evidence="1">Belongs to the RNase H family.</text>
</comment>
<dbReference type="OrthoDB" id="6375235at2759"/>
<dbReference type="SUPFAM" id="SSF53098">
    <property type="entry name" value="Ribonuclease H-like"/>
    <property type="match status" value="1"/>
</dbReference>
<dbReference type="InterPro" id="IPR012337">
    <property type="entry name" value="RNaseH-like_sf"/>
</dbReference>
<evidence type="ECO:0000313" key="3">
    <source>
        <dbReference type="EMBL" id="CAH0101103.1"/>
    </source>
</evidence>
<dbReference type="EMBL" id="CAKKLH010000051">
    <property type="protein sequence ID" value="CAH0101103.1"/>
    <property type="molecule type" value="Genomic_DNA"/>
</dbReference>
<dbReference type="PROSITE" id="PS50879">
    <property type="entry name" value="RNASE_H_1"/>
    <property type="match status" value="1"/>
</dbReference>
<dbReference type="Proteomes" id="UP000789390">
    <property type="component" value="Unassembled WGS sequence"/>
</dbReference>
<evidence type="ECO:0000259" key="2">
    <source>
        <dbReference type="PROSITE" id="PS50879"/>
    </source>
</evidence>